<feature type="domain" description="SnoaL-like" evidence="1">
    <location>
        <begin position="10"/>
        <end position="115"/>
    </location>
</feature>
<reference evidence="2 3" key="1">
    <citation type="journal article" date="2019" name="Int. J. Syst. Evol. Microbiol.">
        <title>The Global Catalogue of Microorganisms (GCM) 10K type strain sequencing project: providing services to taxonomists for standard genome sequencing and annotation.</title>
        <authorList>
            <consortium name="The Broad Institute Genomics Platform"/>
            <consortium name="The Broad Institute Genome Sequencing Center for Infectious Disease"/>
            <person name="Wu L."/>
            <person name="Ma J."/>
        </authorList>
    </citation>
    <scope>NUCLEOTIDE SEQUENCE [LARGE SCALE GENOMIC DNA]</scope>
    <source>
        <strain evidence="2 3">JCM 14560</strain>
    </source>
</reference>
<accession>A0ABN2ZLV1</accession>
<proteinExistence type="predicted"/>
<name>A0ABN2ZLV1_9ACTN</name>
<keyword evidence="3" id="KW-1185">Reference proteome</keyword>
<dbReference type="EMBL" id="BAAANT010000015">
    <property type="protein sequence ID" value="GAA2144258.1"/>
    <property type="molecule type" value="Genomic_DNA"/>
</dbReference>
<gene>
    <name evidence="2" type="ORF">GCM10009760_31590</name>
</gene>
<dbReference type="InterPro" id="IPR037401">
    <property type="entry name" value="SnoaL-like"/>
</dbReference>
<comment type="caution">
    <text evidence="2">The sequence shown here is derived from an EMBL/GenBank/DDBJ whole genome shotgun (WGS) entry which is preliminary data.</text>
</comment>
<organism evidence="2 3">
    <name type="scientific">Kitasatospora kazusensis</name>
    <dbReference type="NCBI Taxonomy" id="407974"/>
    <lineage>
        <taxon>Bacteria</taxon>
        <taxon>Bacillati</taxon>
        <taxon>Actinomycetota</taxon>
        <taxon>Actinomycetes</taxon>
        <taxon>Kitasatosporales</taxon>
        <taxon>Streptomycetaceae</taxon>
        <taxon>Kitasatospora</taxon>
    </lineage>
</organism>
<protein>
    <submittedName>
        <fullName evidence="2">Nuclear transport factor 2 family protein</fullName>
    </submittedName>
</protein>
<dbReference type="RefSeq" id="WP_344465257.1">
    <property type="nucleotide sequence ID" value="NZ_BAAANT010000015.1"/>
</dbReference>
<sequence>MAEHPHAALVRTGYEAFSRGDLETLRGMMTTDCTQHVPGTHQMSGDFKGVDAVLGYYGRLAAETNGTFRAELQKLLVDGRGHVMSIHRITAERAGRTLDQVGGIVFRILGEKITDLDECLEDPAATDAFWA</sequence>
<dbReference type="SUPFAM" id="SSF54427">
    <property type="entry name" value="NTF2-like"/>
    <property type="match status" value="1"/>
</dbReference>
<evidence type="ECO:0000313" key="2">
    <source>
        <dbReference type="EMBL" id="GAA2144258.1"/>
    </source>
</evidence>
<dbReference type="Gene3D" id="3.10.450.50">
    <property type="match status" value="1"/>
</dbReference>
<dbReference type="Pfam" id="PF12680">
    <property type="entry name" value="SnoaL_2"/>
    <property type="match status" value="1"/>
</dbReference>
<evidence type="ECO:0000259" key="1">
    <source>
        <dbReference type="Pfam" id="PF12680"/>
    </source>
</evidence>
<evidence type="ECO:0000313" key="3">
    <source>
        <dbReference type="Proteomes" id="UP001422759"/>
    </source>
</evidence>
<dbReference type="InterPro" id="IPR032710">
    <property type="entry name" value="NTF2-like_dom_sf"/>
</dbReference>
<dbReference type="Proteomes" id="UP001422759">
    <property type="component" value="Unassembled WGS sequence"/>
</dbReference>